<keyword evidence="1" id="KW-0812">Transmembrane</keyword>
<dbReference type="AlphaFoldDB" id="A0A0A9BV23"/>
<evidence type="ECO:0000256" key="1">
    <source>
        <dbReference type="SAM" id="Phobius"/>
    </source>
</evidence>
<protein>
    <submittedName>
        <fullName evidence="2">Uncharacterized protein</fullName>
    </submittedName>
</protein>
<evidence type="ECO:0000313" key="2">
    <source>
        <dbReference type="EMBL" id="JAD66053.1"/>
    </source>
</evidence>
<proteinExistence type="predicted"/>
<feature type="transmembrane region" description="Helical" evidence="1">
    <location>
        <begin position="33"/>
        <end position="51"/>
    </location>
</feature>
<name>A0A0A9BV23_ARUDO</name>
<keyword evidence="1" id="KW-0472">Membrane</keyword>
<accession>A0A0A9BV23</accession>
<reference evidence="2" key="2">
    <citation type="journal article" date="2015" name="Data Brief">
        <title>Shoot transcriptome of the giant reed, Arundo donax.</title>
        <authorList>
            <person name="Barrero R.A."/>
            <person name="Guerrero F.D."/>
            <person name="Moolhuijzen P."/>
            <person name="Goolsby J.A."/>
            <person name="Tidwell J."/>
            <person name="Bellgard S.E."/>
            <person name="Bellgard M.I."/>
        </authorList>
    </citation>
    <scope>NUCLEOTIDE SEQUENCE</scope>
    <source>
        <tissue evidence="2">Shoot tissue taken approximately 20 cm above the soil surface</tissue>
    </source>
</reference>
<sequence length="106" mass="12382">MFWSHRIRLLSAVNQSLAFLVLKPHVILSHTCGVHYVLTLVAFLFLFYAVIQRQKMEPHLTMEMTSTQSCRSRLWCPRSTLVEDGRPTTLEFTFPLCFLLDLRVLL</sequence>
<reference evidence="2" key="1">
    <citation type="submission" date="2014-09" db="EMBL/GenBank/DDBJ databases">
        <authorList>
            <person name="Magalhaes I.L.F."/>
            <person name="Oliveira U."/>
            <person name="Santos F.R."/>
            <person name="Vidigal T.H.D.A."/>
            <person name="Brescovit A.D."/>
            <person name="Santos A.J."/>
        </authorList>
    </citation>
    <scope>NUCLEOTIDE SEQUENCE</scope>
    <source>
        <tissue evidence="2">Shoot tissue taken approximately 20 cm above the soil surface</tissue>
    </source>
</reference>
<organism evidence="2">
    <name type="scientific">Arundo donax</name>
    <name type="common">Giant reed</name>
    <name type="synonym">Donax arundinaceus</name>
    <dbReference type="NCBI Taxonomy" id="35708"/>
    <lineage>
        <taxon>Eukaryota</taxon>
        <taxon>Viridiplantae</taxon>
        <taxon>Streptophyta</taxon>
        <taxon>Embryophyta</taxon>
        <taxon>Tracheophyta</taxon>
        <taxon>Spermatophyta</taxon>
        <taxon>Magnoliopsida</taxon>
        <taxon>Liliopsida</taxon>
        <taxon>Poales</taxon>
        <taxon>Poaceae</taxon>
        <taxon>PACMAD clade</taxon>
        <taxon>Arundinoideae</taxon>
        <taxon>Arundineae</taxon>
        <taxon>Arundo</taxon>
    </lineage>
</organism>
<keyword evidence="1" id="KW-1133">Transmembrane helix</keyword>
<dbReference type="EMBL" id="GBRH01231842">
    <property type="protein sequence ID" value="JAD66053.1"/>
    <property type="molecule type" value="Transcribed_RNA"/>
</dbReference>